<evidence type="ECO:0000313" key="4">
    <source>
        <dbReference type="Proteomes" id="UP000595197"/>
    </source>
</evidence>
<feature type="signal peptide" evidence="2">
    <location>
        <begin position="1"/>
        <end position="27"/>
    </location>
</feature>
<evidence type="ECO:0000313" key="3">
    <source>
        <dbReference type="EMBL" id="QQP89559.1"/>
    </source>
</evidence>
<proteinExistence type="predicted"/>
<protein>
    <recommendedName>
        <fullName evidence="5">Secreted protein</fullName>
    </recommendedName>
</protein>
<organism evidence="3 4">
    <name type="scientific">Skermanella cutis</name>
    <dbReference type="NCBI Taxonomy" id="2775420"/>
    <lineage>
        <taxon>Bacteria</taxon>
        <taxon>Pseudomonadati</taxon>
        <taxon>Pseudomonadota</taxon>
        <taxon>Alphaproteobacteria</taxon>
        <taxon>Rhodospirillales</taxon>
        <taxon>Azospirillaceae</taxon>
        <taxon>Skermanella</taxon>
    </lineage>
</organism>
<dbReference type="EMBL" id="CP067420">
    <property type="protein sequence ID" value="QQP89559.1"/>
    <property type="molecule type" value="Genomic_DNA"/>
</dbReference>
<accession>A0ABX7B5C8</accession>
<keyword evidence="4" id="KW-1185">Reference proteome</keyword>
<reference evidence="3" key="1">
    <citation type="submission" date="2021-02" db="EMBL/GenBank/DDBJ databases">
        <title>Skermanella TT6 skin isolate.</title>
        <authorList>
            <person name="Lee K."/>
            <person name="Ganzorig M."/>
        </authorList>
    </citation>
    <scope>NUCLEOTIDE SEQUENCE</scope>
    <source>
        <strain evidence="3">TT6</strain>
    </source>
</reference>
<feature type="compositionally biased region" description="Basic and acidic residues" evidence="1">
    <location>
        <begin position="41"/>
        <end position="51"/>
    </location>
</feature>
<feature type="chain" id="PRO_5046405105" description="Secreted protein" evidence="2">
    <location>
        <begin position="28"/>
        <end position="114"/>
    </location>
</feature>
<dbReference type="Proteomes" id="UP000595197">
    <property type="component" value="Chromosome"/>
</dbReference>
<dbReference type="RefSeq" id="WP_201075912.1">
    <property type="nucleotide sequence ID" value="NZ_CP067420.1"/>
</dbReference>
<evidence type="ECO:0000256" key="2">
    <source>
        <dbReference type="SAM" id="SignalP"/>
    </source>
</evidence>
<gene>
    <name evidence="3" type="ORF">IGS68_26930</name>
</gene>
<sequence>MTVMVLGARVAAAILILACLSGGSGHAASKPELRSFTAPAARDDDRPRPDRAPLVGVEQRLLPPPGAWDNPPGIGDSVFALACSAGEAAAVAPSSKVRPSARCPDPFTVIVEQP</sequence>
<evidence type="ECO:0008006" key="5">
    <source>
        <dbReference type="Google" id="ProtNLM"/>
    </source>
</evidence>
<evidence type="ECO:0000256" key="1">
    <source>
        <dbReference type="SAM" id="MobiDB-lite"/>
    </source>
</evidence>
<keyword evidence="2" id="KW-0732">Signal</keyword>
<feature type="region of interest" description="Disordered" evidence="1">
    <location>
        <begin position="24"/>
        <end position="69"/>
    </location>
</feature>
<name>A0ABX7B5C8_9PROT</name>